<sequence>MAIERRMSRDMFNESAFVELRQVCMTPSGLFEPGKYLVGQLPDAAFEMGLVEALPPVRGKSEEIAPDLPQDDPAQD</sequence>
<evidence type="ECO:0000256" key="1">
    <source>
        <dbReference type="SAM" id="MobiDB-lite"/>
    </source>
</evidence>
<name>A0A2W4WZB5_9CYAN</name>
<accession>A0A2W4WZB5</accession>
<gene>
    <name evidence="2" type="ORF">DCF15_16585</name>
</gene>
<dbReference type="Proteomes" id="UP000249794">
    <property type="component" value="Unassembled WGS sequence"/>
</dbReference>
<reference evidence="3" key="1">
    <citation type="submission" date="2018-04" db="EMBL/GenBank/DDBJ databases">
        <authorList>
            <person name="Cornet L."/>
        </authorList>
    </citation>
    <scope>NUCLEOTIDE SEQUENCE [LARGE SCALE GENOMIC DNA]</scope>
</reference>
<comment type="caution">
    <text evidence="2">The sequence shown here is derived from an EMBL/GenBank/DDBJ whole genome shotgun (WGS) entry which is preliminary data.</text>
</comment>
<dbReference type="EMBL" id="QBMP01000204">
    <property type="protein sequence ID" value="PZO49712.1"/>
    <property type="molecule type" value="Genomic_DNA"/>
</dbReference>
<evidence type="ECO:0000313" key="2">
    <source>
        <dbReference type="EMBL" id="PZO49712.1"/>
    </source>
</evidence>
<evidence type="ECO:0000313" key="3">
    <source>
        <dbReference type="Proteomes" id="UP000249794"/>
    </source>
</evidence>
<protein>
    <submittedName>
        <fullName evidence="2">Uncharacterized protein</fullName>
    </submittedName>
</protein>
<dbReference type="AlphaFoldDB" id="A0A2W4WZB5"/>
<organism evidence="2 3">
    <name type="scientific">Phormidesmis priestleyi</name>
    <dbReference type="NCBI Taxonomy" id="268141"/>
    <lineage>
        <taxon>Bacteria</taxon>
        <taxon>Bacillati</taxon>
        <taxon>Cyanobacteriota</taxon>
        <taxon>Cyanophyceae</taxon>
        <taxon>Leptolyngbyales</taxon>
        <taxon>Leptolyngbyaceae</taxon>
        <taxon>Phormidesmis</taxon>
    </lineage>
</organism>
<feature type="region of interest" description="Disordered" evidence="1">
    <location>
        <begin position="57"/>
        <end position="76"/>
    </location>
</feature>
<proteinExistence type="predicted"/>
<reference evidence="2 3" key="2">
    <citation type="submission" date="2018-06" db="EMBL/GenBank/DDBJ databases">
        <title>Metagenomic assembly of (sub)arctic Cyanobacteria and their associated microbiome from non-axenic cultures.</title>
        <authorList>
            <person name="Baurain D."/>
        </authorList>
    </citation>
    <scope>NUCLEOTIDE SEQUENCE [LARGE SCALE GENOMIC DNA]</scope>
    <source>
        <strain evidence="2">ULC027bin1</strain>
    </source>
</reference>